<keyword evidence="1" id="KW-0812">Transmembrane</keyword>
<evidence type="ECO:0000256" key="1">
    <source>
        <dbReference type="SAM" id="Phobius"/>
    </source>
</evidence>
<comment type="caution">
    <text evidence="2">The sequence shown here is derived from an EMBL/GenBank/DDBJ whole genome shotgun (WGS) entry which is preliminary data.</text>
</comment>
<proteinExistence type="predicted"/>
<feature type="transmembrane region" description="Helical" evidence="1">
    <location>
        <begin position="59"/>
        <end position="78"/>
    </location>
</feature>
<dbReference type="EMBL" id="FNHD01000014">
    <property type="protein sequence ID" value="SDM14750.1"/>
    <property type="molecule type" value="Genomic_DNA"/>
</dbReference>
<organism evidence="2 3">
    <name type="scientific">Chryseobacterium taihuense</name>
    <dbReference type="NCBI Taxonomy" id="1141221"/>
    <lineage>
        <taxon>Bacteria</taxon>
        <taxon>Pseudomonadati</taxon>
        <taxon>Bacteroidota</taxon>
        <taxon>Flavobacteriia</taxon>
        <taxon>Flavobacteriales</taxon>
        <taxon>Weeksellaceae</taxon>
        <taxon>Chryseobacterium group</taxon>
        <taxon>Chryseobacterium</taxon>
    </lineage>
</organism>
<feature type="transmembrane region" description="Helical" evidence="1">
    <location>
        <begin position="31"/>
        <end position="53"/>
    </location>
</feature>
<gene>
    <name evidence="2" type="ORF">SAMN05216273_114101</name>
</gene>
<evidence type="ECO:0000313" key="3">
    <source>
        <dbReference type="Proteomes" id="UP000199242"/>
    </source>
</evidence>
<reference evidence="2 3" key="1">
    <citation type="submission" date="2016-10" db="EMBL/GenBank/DDBJ databases">
        <authorList>
            <person name="Varghese N."/>
            <person name="Submissions S."/>
        </authorList>
    </citation>
    <scope>NUCLEOTIDE SEQUENCE [LARGE SCALE GENOMIC DNA]</scope>
    <source>
        <strain evidence="2 3">CGMCC 1.10941</strain>
    </source>
</reference>
<dbReference type="RefSeq" id="WP_089744933.1">
    <property type="nucleotide sequence ID" value="NZ_FNHD01000014.1"/>
</dbReference>
<feature type="transmembrane region" description="Helical" evidence="1">
    <location>
        <begin position="104"/>
        <end position="128"/>
    </location>
</feature>
<keyword evidence="1" id="KW-0472">Membrane</keyword>
<accession>A0ABY0QZ88</accession>
<dbReference type="Proteomes" id="UP000199242">
    <property type="component" value="Unassembled WGS sequence"/>
</dbReference>
<keyword evidence="3" id="KW-1185">Reference proteome</keyword>
<evidence type="ECO:0000313" key="2">
    <source>
        <dbReference type="EMBL" id="SDM14750.1"/>
    </source>
</evidence>
<name>A0ABY0QZ88_9FLAO</name>
<sequence>MIRSILKQWLFINYCGQKIGQFKGADLKETLLNITTGNIAIIIYGIFLNIYILLGFKNIFIYLIIAVFFEFIFLRKWIKKKIMPITSIEELNKKYINTPRWKRILFLILSIIIILGSYFIFGLILSSIRFFK</sequence>
<keyword evidence="1" id="KW-1133">Transmembrane helix</keyword>
<protein>
    <submittedName>
        <fullName evidence="2">Uncharacterized protein</fullName>
    </submittedName>
</protein>